<comment type="similarity">
    <text evidence="1 5">Belongs to the FlgD family.</text>
</comment>
<name>A0ABV1SLR1_9RHOB</name>
<protein>
    <recommendedName>
        <fullName evidence="2 5">Basal-body rod modification protein FlgD</fullName>
    </recommendedName>
</protein>
<dbReference type="Pfam" id="PF13860">
    <property type="entry name" value="FlgD_ig"/>
    <property type="match status" value="1"/>
</dbReference>
<evidence type="ECO:0000256" key="5">
    <source>
        <dbReference type="RuleBase" id="RU362076"/>
    </source>
</evidence>
<accession>A0ABV1SLR1</accession>
<feature type="domain" description="FlgD/Vpr Ig-like" evidence="7">
    <location>
        <begin position="110"/>
        <end position="174"/>
    </location>
</feature>
<evidence type="ECO:0000259" key="7">
    <source>
        <dbReference type="Pfam" id="PF13860"/>
    </source>
</evidence>
<keyword evidence="3 5" id="KW-1005">Bacterial flagellum biogenesis</keyword>
<evidence type="ECO:0000313" key="8">
    <source>
        <dbReference type="EMBL" id="MER5173843.1"/>
    </source>
</evidence>
<gene>
    <name evidence="8" type="ORF">VSX56_18975</name>
</gene>
<proteinExistence type="inferred from homology"/>
<reference evidence="8 9" key="1">
    <citation type="submission" date="2024-01" db="EMBL/GenBank/DDBJ databases">
        <authorList>
            <person name="Deng Y."/>
            <person name="Su J."/>
        </authorList>
    </citation>
    <scope>NUCLEOTIDE SEQUENCE [LARGE SCALE GENOMIC DNA]</scope>
    <source>
        <strain evidence="8 9">CPCC 100088</strain>
    </source>
</reference>
<evidence type="ECO:0000313" key="9">
    <source>
        <dbReference type="Proteomes" id="UP001438953"/>
    </source>
</evidence>
<keyword evidence="8" id="KW-0966">Cell projection</keyword>
<keyword evidence="8" id="KW-0282">Flagellum</keyword>
<dbReference type="EMBL" id="JAYWLC010000032">
    <property type="protein sequence ID" value="MER5173843.1"/>
    <property type="molecule type" value="Genomic_DNA"/>
</dbReference>
<evidence type="ECO:0000256" key="3">
    <source>
        <dbReference type="ARBA" id="ARBA00022795"/>
    </source>
</evidence>
<dbReference type="Proteomes" id="UP001438953">
    <property type="component" value="Unassembled WGS sequence"/>
</dbReference>
<feature type="region of interest" description="Disordered" evidence="6">
    <location>
        <begin position="1"/>
        <end position="21"/>
    </location>
</feature>
<comment type="function">
    <text evidence="4 5">Required for flagellar hook formation. May act as a scaffolding protein.</text>
</comment>
<reference evidence="8 9" key="2">
    <citation type="submission" date="2024-06" db="EMBL/GenBank/DDBJ databases">
        <title>Thioclava kandeliae sp. nov. from a rhizosphere soil sample of Kandelia candel in a mangrove.</title>
        <authorList>
            <person name="Mu T."/>
        </authorList>
    </citation>
    <scope>NUCLEOTIDE SEQUENCE [LARGE SCALE GENOMIC DNA]</scope>
    <source>
        <strain evidence="8 9">CPCC 100088</strain>
    </source>
</reference>
<dbReference type="Pfam" id="PF03963">
    <property type="entry name" value="FlgD"/>
    <property type="match status" value="1"/>
</dbReference>
<dbReference type="InterPro" id="IPR005648">
    <property type="entry name" value="FlgD"/>
</dbReference>
<evidence type="ECO:0000256" key="2">
    <source>
        <dbReference type="ARBA" id="ARBA00016013"/>
    </source>
</evidence>
<keyword evidence="8" id="KW-0969">Cilium</keyword>
<organism evidence="8 9">
    <name type="scientific">Thioclava kandeliae</name>
    <dbReference type="NCBI Taxonomy" id="3070818"/>
    <lineage>
        <taxon>Bacteria</taxon>
        <taxon>Pseudomonadati</taxon>
        <taxon>Pseudomonadota</taxon>
        <taxon>Alphaproteobacteria</taxon>
        <taxon>Rhodobacterales</taxon>
        <taxon>Paracoccaceae</taxon>
        <taxon>Thioclava</taxon>
    </lineage>
</organism>
<evidence type="ECO:0000256" key="1">
    <source>
        <dbReference type="ARBA" id="ARBA00010577"/>
    </source>
</evidence>
<dbReference type="RefSeq" id="WP_350939147.1">
    <property type="nucleotide sequence ID" value="NZ_JAYWLC010000032.1"/>
</dbReference>
<dbReference type="Gene3D" id="2.60.40.4070">
    <property type="match status" value="1"/>
</dbReference>
<dbReference type="InterPro" id="IPR025965">
    <property type="entry name" value="FlgD/Vpr_Ig-like"/>
</dbReference>
<sequence>MTTVTSASTTASATSSSSTADAQTFATSDYQTFLEMLTVQMQNQDPLNPMDSTDYAVQLATFSGVEQQVETNSLLESIASSISQMGISELASWVGMDGKTEEPVYFFGSSIVVETEADSQADSAVLTVQDESGNTVYSGAVDVDEDFVEWDGTNSDGETADYGNYTFTLKSYSGSDLISTETAPAYGRIIEARVTDSGTELVMMSGSTVSSDDITGLRSPSS</sequence>
<keyword evidence="9" id="KW-1185">Reference proteome</keyword>
<evidence type="ECO:0000256" key="4">
    <source>
        <dbReference type="ARBA" id="ARBA00024746"/>
    </source>
</evidence>
<evidence type="ECO:0000256" key="6">
    <source>
        <dbReference type="SAM" id="MobiDB-lite"/>
    </source>
</evidence>
<comment type="caution">
    <text evidence="8">The sequence shown here is derived from an EMBL/GenBank/DDBJ whole genome shotgun (WGS) entry which is preliminary data.</text>
</comment>